<keyword evidence="3" id="KW-1185">Reference proteome</keyword>
<accession>A0A161IKK1</accession>
<organism evidence="2 3">
    <name type="scientific">Isoptericola dokdonensis DS-3</name>
    <dbReference type="NCBI Taxonomy" id="1300344"/>
    <lineage>
        <taxon>Bacteria</taxon>
        <taxon>Bacillati</taxon>
        <taxon>Actinomycetota</taxon>
        <taxon>Actinomycetes</taxon>
        <taxon>Micrococcales</taxon>
        <taxon>Promicromonosporaceae</taxon>
        <taxon>Isoptericola</taxon>
    </lineage>
</organism>
<dbReference type="OrthoDB" id="5148094at2"/>
<name>A0A161IKK1_9MICO</name>
<proteinExistence type="predicted"/>
<evidence type="ECO:0000256" key="1">
    <source>
        <dbReference type="SAM" id="MobiDB-lite"/>
    </source>
</evidence>
<dbReference type="PATRIC" id="fig|1300344.3.peg.1321"/>
<gene>
    <name evidence="2" type="ORF">I598_1320</name>
</gene>
<dbReference type="KEGG" id="ido:I598_1320"/>
<evidence type="ECO:0000313" key="2">
    <source>
        <dbReference type="EMBL" id="ANC30880.1"/>
    </source>
</evidence>
<dbReference type="RefSeq" id="WP_068202279.1">
    <property type="nucleotide sequence ID" value="NZ_CP014209.1"/>
</dbReference>
<dbReference type="Proteomes" id="UP000076794">
    <property type="component" value="Chromosome"/>
</dbReference>
<dbReference type="STRING" id="1300344.I598_1320"/>
<sequence>MTTTPSDAWRDAGLEEPDEVTSLVDETSRAPAPPTVPDAEEYRPGTPRPDLDGSADEADVAEQASVVPDGPDDPEAG</sequence>
<dbReference type="EMBL" id="CP014209">
    <property type="protein sequence ID" value="ANC30880.1"/>
    <property type="molecule type" value="Genomic_DNA"/>
</dbReference>
<feature type="region of interest" description="Disordered" evidence="1">
    <location>
        <begin position="1"/>
        <end position="77"/>
    </location>
</feature>
<evidence type="ECO:0000313" key="3">
    <source>
        <dbReference type="Proteomes" id="UP000076794"/>
    </source>
</evidence>
<dbReference type="AlphaFoldDB" id="A0A161IKK1"/>
<reference evidence="2 3" key="1">
    <citation type="submission" date="2016-01" db="EMBL/GenBank/DDBJ databases">
        <title>Complete genome sequence of a soil Actinobacterium, Isoptericola dokdonensis DS-3.</title>
        <authorList>
            <person name="Kwon S.-K."/>
            <person name="Kim J.F."/>
        </authorList>
    </citation>
    <scope>NUCLEOTIDE SEQUENCE [LARGE SCALE GENOMIC DNA]</scope>
    <source>
        <strain evidence="2 3">DS-3</strain>
    </source>
</reference>
<protein>
    <submittedName>
        <fullName evidence="2">Uncharacterized protein</fullName>
    </submittedName>
</protein>